<dbReference type="InterPro" id="IPR001087">
    <property type="entry name" value="GDSL"/>
</dbReference>
<evidence type="ECO:0000313" key="2">
    <source>
        <dbReference type="Proteomes" id="UP000095743"/>
    </source>
</evidence>
<dbReference type="KEGG" id="gfe:Gferi_17925"/>
<reference evidence="1 2" key="1">
    <citation type="submission" date="2016-09" db="EMBL/GenBank/DDBJ databases">
        <title>Genomic analysis reveals versatility of anaerobic energy metabolism of Geosporobacter ferrireducens IRF9 of phylum Firmicutes.</title>
        <authorList>
            <person name="Kim S.-J."/>
        </authorList>
    </citation>
    <scope>NUCLEOTIDE SEQUENCE [LARGE SCALE GENOMIC DNA]</scope>
    <source>
        <strain evidence="1 2">IRF9</strain>
    </source>
</reference>
<dbReference type="AlphaFoldDB" id="A0A1D8GK29"/>
<dbReference type="Pfam" id="PF00657">
    <property type="entry name" value="Lipase_GDSL"/>
    <property type="match status" value="1"/>
</dbReference>
<evidence type="ECO:0008006" key="3">
    <source>
        <dbReference type="Google" id="ProtNLM"/>
    </source>
</evidence>
<dbReference type="Proteomes" id="UP000095743">
    <property type="component" value="Chromosome"/>
</dbReference>
<gene>
    <name evidence="1" type="ORF">Gferi_17925</name>
</gene>
<dbReference type="Gene3D" id="3.40.50.1110">
    <property type="entry name" value="SGNH hydrolase"/>
    <property type="match status" value="1"/>
</dbReference>
<dbReference type="InterPro" id="IPR036514">
    <property type="entry name" value="SGNH_hydro_sf"/>
</dbReference>
<sequence>MKRKIFVLGDSISIEYGPYLRECLGKQFDYDRKRGEEALIDLNQPVGANGGDSNCVLEYLREQTEMKIHYDILLLNCGLHDIRTNIDTKEKQVPQEVYRNNLENIMELCSCSTKKTIWISTTPVDDAQHAKYEKTFRRYNEDIKQYNKIAENIMGQYKIPIIDLYGYTIGLGNQLYYDHVHYREEIRALQGAFIAENIRLLLQSEYIVL</sequence>
<dbReference type="EMBL" id="CP017269">
    <property type="protein sequence ID" value="AOT71267.1"/>
    <property type="molecule type" value="Genomic_DNA"/>
</dbReference>
<dbReference type="RefSeq" id="WP_069978917.1">
    <property type="nucleotide sequence ID" value="NZ_CP017269.1"/>
</dbReference>
<evidence type="ECO:0000313" key="1">
    <source>
        <dbReference type="EMBL" id="AOT71267.1"/>
    </source>
</evidence>
<dbReference type="SUPFAM" id="SSF52266">
    <property type="entry name" value="SGNH hydrolase"/>
    <property type="match status" value="1"/>
</dbReference>
<protein>
    <recommendedName>
        <fullName evidence="3">Lipase</fullName>
    </recommendedName>
</protein>
<keyword evidence="2" id="KW-1185">Reference proteome</keyword>
<organism evidence="1 2">
    <name type="scientific">Geosporobacter ferrireducens</name>
    <dbReference type="NCBI Taxonomy" id="1424294"/>
    <lineage>
        <taxon>Bacteria</taxon>
        <taxon>Bacillati</taxon>
        <taxon>Bacillota</taxon>
        <taxon>Clostridia</taxon>
        <taxon>Peptostreptococcales</taxon>
        <taxon>Thermotaleaceae</taxon>
        <taxon>Geosporobacter</taxon>
    </lineage>
</organism>
<dbReference type="STRING" id="1424294.Gferi_17925"/>
<name>A0A1D8GK29_9FIRM</name>
<proteinExistence type="predicted"/>
<dbReference type="OrthoDB" id="1953620at2"/>
<accession>A0A1D8GK29</accession>
<dbReference type="CDD" id="cd00229">
    <property type="entry name" value="SGNH_hydrolase"/>
    <property type="match status" value="1"/>
</dbReference>